<evidence type="ECO:0000256" key="1">
    <source>
        <dbReference type="SAM" id="MobiDB-lite"/>
    </source>
</evidence>
<comment type="caution">
    <text evidence="2">The sequence shown here is derived from an EMBL/GenBank/DDBJ whole genome shotgun (WGS) entry which is preliminary data.</text>
</comment>
<feature type="region of interest" description="Disordered" evidence="1">
    <location>
        <begin position="1"/>
        <end position="41"/>
    </location>
</feature>
<dbReference type="Proteomes" id="UP001244563">
    <property type="component" value="Unassembled WGS sequence"/>
</dbReference>
<gene>
    <name evidence="2" type="ORF">J2T10_001400</name>
</gene>
<proteinExistence type="predicted"/>
<feature type="non-terminal residue" evidence="2">
    <location>
        <position position="1"/>
    </location>
</feature>
<accession>A0ABT9TJG1</accession>
<protein>
    <submittedName>
        <fullName evidence="2">Uncharacterized protein</fullName>
    </submittedName>
</protein>
<evidence type="ECO:0000313" key="3">
    <source>
        <dbReference type="Proteomes" id="UP001244563"/>
    </source>
</evidence>
<dbReference type="RefSeq" id="WP_306877548.1">
    <property type="nucleotide sequence ID" value="NZ_JAUSSW010000002.1"/>
</dbReference>
<dbReference type="EMBL" id="JAUSSW010000002">
    <property type="protein sequence ID" value="MDQ0101767.1"/>
    <property type="molecule type" value="Genomic_DNA"/>
</dbReference>
<evidence type="ECO:0000313" key="2">
    <source>
        <dbReference type="EMBL" id="MDQ0101767.1"/>
    </source>
</evidence>
<organism evidence="2 3">
    <name type="scientific">Paenarthrobacter nicotinovorans</name>
    <name type="common">Arthrobacter nicotinovorans</name>
    <dbReference type="NCBI Taxonomy" id="29320"/>
    <lineage>
        <taxon>Bacteria</taxon>
        <taxon>Bacillati</taxon>
        <taxon>Actinomycetota</taxon>
        <taxon>Actinomycetes</taxon>
        <taxon>Micrococcales</taxon>
        <taxon>Micrococcaceae</taxon>
        <taxon>Paenarthrobacter</taxon>
    </lineage>
</organism>
<sequence>FVQGGADDRRGPGRDLSGVEGVGESLTTGRDLLAGYSGPGQDIVREGEPAPCFADPDPQPGSEELCRVPVPIIQNTATSTSTISSSSTRFDGASGGCFTRTTTGSTATAIFRLTCWLGPPRPPFLGAGRRGLSGLLCRHRTLRLGPGPLHSLRRDDLHVLQRPRQILYPARKISSLPKAKQPGIGSDRTTQLDQRLGSIVKQLCLF</sequence>
<reference evidence="2 3" key="1">
    <citation type="submission" date="2023-07" db="EMBL/GenBank/DDBJ databases">
        <title>Sorghum-associated microbial communities from plants grown in Nebraska, USA.</title>
        <authorList>
            <person name="Schachtman D."/>
        </authorList>
    </citation>
    <scope>NUCLEOTIDE SEQUENCE [LARGE SCALE GENOMIC DNA]</scope>
    <source>
        <strain evidence="2 3">CC523</strain>
    </source>
</reference>
<feature type="compositionally biased region" description="Basic and acidic residues" evidence="1">
    <location>
        <begin position="1"/>
        <end position="13"/>
    </location>
</feature>
<keyword evidence="3" id="KW-1185">Reference proteome</keyword>
<name>A0ABT9TJG1_PAENI</name>